<keyword evidence="1" id="KW-0472">Membrane</keyword>
<feature type="non-terminal residue" evidence="2">
    <location>
        <position position="1"/>
    </location>
</feature>
<dbReference type="PANTHER" id="PTHR46273:SF14">
    <property type="entry name" value="G-PROTEIN COUPLED RECEPTOR DMSR-1"/>
    <property type="match status" value="1"/>
</dbReference>
<name>A0AAV5SUA6_9BILA</name>
<evidence type="ECO:0000256" key="1">
    <source>
        <dbReference type="SAM" id="Phobius"/>
    </source>
</evidence>
<protein>
    <recommendedName>
        <fullName evidence="4">G protein-coupled receptor</fullName>
    </recommendedName>
</protein>
<dbReference type="EMBL" id="BTSX01000002">
    <property type="protein sequence ID" value="GMS86027.1"/>
    <property type="molecule type" value="Genomic_DNA"/>
</dbReference>
<dbReference type="InterPro" id="IPR053219">
    <property type="entry name" value="GPCR_Dmsr-1"/>
</dbReference>
<feature type="transmembrane region" description="Helical" evidence="1">
    <location>
        <begin position="50"/>
        <end position="68"/>
    </location>
</feature>
<dbReference type="GO" id="GO:0008528">
    <property type="term" value="F:G protein-coupled peptide receptor activity"/>
    <property type="evidence" value="ECO:0007669"/>
    <property type="project" value="TreeGrafter"/>
</dbReference>
<evidence type="ECO:0008006" key="4">
    <source>
        <dbReference type="Google" id="ProtNLM"/>
    </source>
</evidence>
<reference evidence="2" key="1">
    <citation type="submission" date="2023-10" db="EMBL/GenBank/DDBJ databases">
        <title>Genome assembly of Pristionchus species.</title>
        <authorList>
            <person name="Yoshida K."/>
            <person name="Sommer R.J."/>
        </authorList>
    </citation>
    <scope>NUCLEOTIDE SEQUENCE</scope>
    <source>
        <strain evidence="2">RS0144</strain>
    </source>
</reference>
<dbReference type="PANTHER" id="PTHR46273">
    <property type="entry name" value="MYOSUPPRESSIN RECEPTOR 1, ISOFORM B-RELATED"/>
    <property type="match status" value="1"/>
</dbReference>
<sequence>YSTVIFSNLAELNGAVFLSFCVFIGPFNVIVNLFVMFILTRKELRTTYNLVFFIMALNQTLVIGTLTLSVFRTILFAECTPSFFTLLWAIFDIMAISTSNVDLQGSCDVACKYNSVHAPDEHSSEV</sequence>
<keyword evidence="1" id="KW-1133">Transmembrane helix</keyword>
<comment type="caution">
    <text evidence="2">The sequence shown here is derived from an EMBL/GenBank/DDBJ whole genome shotgun (WGS) entry which is preliminary data.</text>
</comment>
<organism evidence="2 3">
    <name type="scientific">Pristionchus entomophagus</name>
    <dbReference type="NCBI Taxonomy" id="358040"/>
    <lineage>
        <taxon>Eukaryota</taxon>
        <taxon>Metazoa</taxon>
        <taxon>Ecdysozoa</taxon>
        <taxon>Nematoda</taxon>
        <taxon>Chromadorea</taxon>
        <taxon>Rhabditida</taxon>
        <taxon>Rhabditina</taxon>
        <taxon>Diplogasteromorpha</taxon>
        <taxon>Diplogasteroidea</taxon>
        <taxon>Neodiplogasteridae</taxon>
        <taxon>Pristionchus</taxon>
    </lineage>
</organism>
<evidence type="ECO:0000313" key="2">
    <source>
        <dbReference type="EMBL" id="GMS86027.1"/>
    </source>
</evidence>
<dbReference type="AlphaFoldDB" id="A0AAV5SUA6"/>
<feature type="transmembrane region" description="Helical" evidence="1">
    <location>
        <begin position="15"/>
        <end position="38"/>
    </location>
</feature>
<accession>A0AAV5SUA6</accession>
<keyword evidence="3" id="KW-1185">Reference proteome</keyword>
<evidence type="ECO:0000313" key="3">
    <source>
        <dbReference type="Proteomes" id="UP001432027"/>
    </source>
</evidence>
<dbReference type="GO" id="GO:0005886">
    <property type="term" value="C:plasma membrane"/>
    <property type="evidence" value="ECO:0007669"/>
    <property type="project" value="TreeGrafter"/>
</dbReference>
<proteinExistence type="predicted"/>
<dbReference type="Proteomes" id="UP001432027">
    <property type="component" value="Unassembled WGS sequence"/>
</dbReference>
<keyword evidence="1" id="KW-0812">Transmembrane</keyword>
<gene>
    <name evidence="2" type="ORF">PENTCL1PPCAC_8202</name>
</gene>